<dbReference type="EMBL" id="UYJE01002111">
    <property type="protein sequence ID" value="VDI07906.1"/>
    <property type="molecule type" value="Genomic_DNA"/>
</dbReference>
<sequence length="194" mass="22354">MNAIKSLLQNVVKTTPHSYETAQGSQELYIDVKNKNNKPEVVSSNETGKTKSAVVLPVIDQECKQLQETIFDLIRGIIDPEKPQTLEDLEVVNEEDTLVSLTQIYLIHRLTFYFTIVIQLLPQFLDLNKLQTGKFLKMLTDISQKYMSMFIEFECTYKLPYEFNKQINDKERIAAAMENPNLRELVDKCIADEG</sequence>
<comment type="similarity">
    <text evidence="1">Belongs to the MIP18 family.</text>
</comment>
<reference evidence="3" key="1">
    <citation type="submission" date="2018-11" db="EMBL/GenBank/DDBJ databases">
        <authorList>
            <person name="Alioto T."/>
            <person name="Alioto T."/>
        </authorList>
    </citation>
    <scope>NUCLEOTIDE SEQUENCE</scope>
</reference>
<dbReference type="Gene3D" id="6.10.250.1280">
    <property type="match status" value="1"/>
</dbReference>
<keyword evidence="4" id="KW-1185">Reference proteome</keyword>
<dbReference type="Gene3D" id="3.30.300.130">
    <property type="entry name" value="Fe-S cluster assembly (FSCA)"/>
    <property type="match status" value="1"/>
</dbReference>
<evidence type="ECO:0000256" key="1">
    <source>
        <dbReference type="ARBA" id="ARBA00010381"/>
    </source>
</evidence>
<name>A0A8B6CRL2_MYTGA</name>
<dbReference type="AlphaFoldDB" id="A0A8B6CRL2"/>
<evidence type="ECO:0000256" key="2">
    <source>
        <dbReference type="ARBA" id="ARBA00022829"/>
    </source>
</evidence>
<dbReference type="PANTHER" id="PTHR12377">
    <property type="entry name" value="CYTOSOLIC IRON-SULFUR ASSEMBLY COMPONENT 2B-RELATED"/>
    <property type="match status" value="1"/>
</dbReference>
<proteinExistence type="inferred from homology"/>
<protein>
    <submittedName>
        <fullName evidence="3">Uncharacterized protein</fullName>
    </submittedName>
</protein>
<keyword evidence="2" id="KW-0159">Chromosome partition</keyword>
<dbReference type="InterPro" id="IPR034904">
    <property type="entry name" value="FSCA_dom_sf"/>
</dbReference>
<dbReference type="GO" id="GO:0007059">
    <property type="term" value="P:chromosome segregation"/>
    <property type="evidence" value="ECO:0007669"/>
    <property type="project" value="UniProtKB-KW"/>
</dbReference>
<evidence type="ECO:0000313" key="3">
    <source>
        <dbReference type="EMBL" id="VDI07906.1"/>
    </source>
</evidence>
<accession>A0A8B6CRL2</accession>
<gene>
    <name evidence="3" type="ORF">MGAL_10B085256</name>
</gene>
<organism evidence="3 4">
    <name type="scientific">Mytilus galloprovincialis</name>
    <name type="common">Mediterranean mussel</name>
    <dbReference type="NCBI Taxonomy" id="29158"/>
    <lineage>
        <taxon>Eukaryota</taxon>
        <taxon>Metazoa</taxon>
        <taxon>Spiralia</taxon>
        <taxon>Lophotrochozoa</taxon>
        <taxon>Mollusca</taxon>
        <taxon>Bivalvia</taxon>
        <taxon>Autobranchia</taxon>
        <taxon>Pteriomorphia</taxon>
        <taxon>Mytilida</taxon>
        <taxon>Mytiloidea</taxon>
        <taxon>Mytilidae</taxon>
        <taxon>Mytilinae</taxon>
        <taxon>Mytilus</taxon>
    </lineage>
</organism>
<dbReference type="Proteomes" id="UP000596742">
    <property type="component" value="Unassembled WGS sequence"/>
</dbReference>
<dbReference type="PANTHER" id="PTHR12377:SF2">
    <property type="entry name" value="CYTOSOLIC IRON-SULFUR ASSEMBLY COMPONENT 2A"/>
    <property type="match status" value="1"/>
</dbReference>
<dbReference type="InterPro" id="IPR039796">
    <property type="entry name" value="MIP18"/>
</dbReference>
<dbReference type="OrthoDB" id="2746at2759"/>
<comment type="caution">
    <text evidence="3">The sequence shown here is derived from an EMBL/GenBank/DDBJ whole genome shotgun (WGS) entry which is preliminary data.</text>
</comment>
<evidence type="ECO:0000313" key="4">
    <source>
        <dbReference type="Proteomes" id="UP000596742"/>
    </source>
</evidence>
<dbReference type="GO" id="GO:0051604">
    <property type="term" value="P:protein maturation"/>
    <property type="evidence" value="ECO:0007669"/>
    <property type="project" value="InterPro"/>
</dbReference>